<comment type="caution">
    <text evidence="2">The sequence shown here is derived from an EMBL/GenBank/DDBJ whole genome shotgun (WGS) entry which is preliminary data.</text>
</comment>
<dbReference type="Gene3D" id="3.30.560.10">
    <property type="entry name" value="Glucose Oxidase, domain 3"/>
    <property type="match status" value="1"/>
</dbReference>
<dbReference type="EMBL" id="JABSTU010000001">
    <property type="protein sequence ID" value="KAH8038856.1"/>
    <property type="molecule type" value="Genomic_DNA"/>
</dbReference>
<evidence type="ECO:0008006" key="4">
    <source>
        <dbReference type="Google" id="ProtNLM"/>
    </source>
</evidence>
<gene>
    <name evidence="2" type="ORF">HPB51_003449</name>
</gene>
<keyword evidence="3" id="KW-1185">Reference proteome</keyword>
<dbReference type="GO" id="GO:0050660">
    <property type="term" value="F:flavin adenine dinucleotide binding"/>
    <property type="evidence" value="ECO:0007669"/>
    <property type="project" value="InterPro"/>
</dbReference>
<dbReference type="PANTHER" id="PTHR11552">
    <property type="entry name" value="GLUCOSE-METHANOL-CHOLINE GMC OXIDOREDUCTASE"/>
    <property type="match status" value="1"/>
</dbReference>
<dbReference type="InterPro" id="IPR012132">
    <property type="entry name" value="GMC_OxRdtase"/>
</dbReference>
<dbReference type="Gene3D" id="3.50.50.60">
    <property type="entry name" value="FAD/NAD(P)-binding domain"/>
    <property type="match status" value="1"/>
</dbReference>
<dbReference type="VEuPathDB" id="VectorBase:LOC119159804"/>
<accession>A0A9J6EY29</accession>
<reference evidence="2" key="1">
    <citation type="journal article" date="2020" name="Cell">
        <title>Large-Scale Comparative Analyses of Tick Genomes Elucidate Their Genetic Diversity and Vector Capacities.</title>
        <authorList>
            <consortium name="Tick Genome and Microbiome Consortium (TIGMIC)"/>
            <person name="Jia N."/>
            <person name="Wang J."/>
            <person name="Shi W."/>
            <person name="Du L."/>
            <person name="Sun Y."/>
            <person name="Zhan W."/>
            <person name="Jiang J.F."/>
            <person name="Wang Q."/>
            <person name="Zhang B."/>
            <person name="Ji P."/>
            <person name="Bell-Sakyi L."/>
            <person name="Cui X.M."/>
            <person name="Yuan T.T."/>
            <person name="Jiang B.G."/>
            <person name="Yang W.F."/>
            <person name="Lam T.T."/>
            <person name="Chang Q.C."/>
            <person name="Ding S.J."/>
            <person name="Wang X.J."/>
            <person name="Zhu J.G."/>
            <person name="Ruan X.D."/>
            <person name="Zhao L."/>
            <person name="Wei J.T."/>
            <person name="Ye R.Z."/>
            <person name="Que T.C."/>
            <person name="Du C.H."/>
            <person name="Zhou Y.H."/>
            <person name="Cheng J.X."/>
            <person name="Dai P.F."/>
            <person name="Guo W.B."/>
            <person name="Han X.H."/>
            <person name="Huang E.J."/>
            <person name="Li L.F."/>
            <person name="Wei W."/>
            <person name="Gao Y.C."/>
            <person name="Liu J.Z."/>
            <person name="Shao H.Z."/>
            <person name="Wang X."/>
            <person name="Wang C.C."/>
            <person name="Yang T.C."/>
            <person name="Huo Q.B."/>
            <person name="Li W."/>
            <person name="Chen H.Y."/>
            <person name="Chen S.E."/>
            <person name="Zhou L.G."/>
            <person name="Ni X.B."/>
            <person name="Tian J.H."/>
            <person name="Sheng Y."/>
            <person name="Liu T."/>
            <person name="Pan Y.S."/>
            <person name="Xia L.Y."/>
            <person name="Li J."/>
            <person name="Zhao F."/>
            <person name="Cao W.C."/>
        </authorList>
    </citation>
    <scope>NUCLEOTIDE SEQUENCE</scope>
    <source>
        <strain evidence="2">Rmic-2018</strain>
    </source>
</reference>
<dbReference type="PANTHER" id="PTHR11552:SF227">
    <property type="entry name" value="GLUCOSE DEHYDROGENASE [FAD, QUINONE]-LIKE PROTEIN"/>
    <property type="match status" value="1"/>
</dbReference>
<dbReference type="SUPFAM" id="SSF51905">
    <property type="entry name" value="FAD/NAD(P)-binding domain"/>
    <property type="match status" value="1"/>
</dbReference>
<name>A0A9J6EY29_RHIMP</name>
<dbReference type="AlphaFoldDB" id="A0A9J6EY29"/>
<dbReference type="GO" id="GO:0016491">
    <property type="term" value="F:oxidoreductase activity"/>
    <property type="evidence" value="ECO:0007669"/>
    <property type="project" value="TreeGrafter"/>
</dbReference>
<organism evidence="2 3">
    <name type="scientific">Rhipicephalus microplus</name>
    <name type="common">Cattle tick</name>
    <name type="synonym">Boophilus microplus</name>
    <dbReference type="NCBI Taxonomy" id="6941"/>
    <lineage>
        <taxon>Eukaryota</taxon>
        <taxon>Metazoa</taxon>
        <taxon>Ecdysozoa</taxon>
        <taxon>Arthropoda</taxon>
        <taxon>Chelicerata</taxon>
        <taxon>Arachnida</taxon>
        <taxon>Acari</taxon>
        <taxon>Parasitiformes</taxon>
        <taxon>Ixodida</taxon>
        <taxon>Ixodoidea</taxon>
        <taxon>Ixodidae</taxon>
        <taxon>Rhipicephalinae</taxon>
        <taxon>Rhipicephalus</taxon>
        <taxon>Boophilus</taxon>
    </lineage>
</organism>
<protein>
    <recommendedName>
        <fullName evidence="4">Glucose-methanol-choline oxidoreductase N-terminal domain-containing protein</fullName>
    </recommendedName>
</protein>
<comment type="similarity">
    <text evidence="1">Belongs to the GMC oxidoreductase family.</text>
</comment>
<reference evidence="2" key="2">
    <citation type="submission" date="2021-09" db="EMBL/GenBank/DDBJ databases">
        <authorList>
            <person name="Jia N."/>
            <person name="Wang J."/>
            <person name="Shi W."/>
            <person name="Du L."/>
            <person name="Sun Y."/>
            <person name="Zhan W."/>
            <person name="Jiang J."/>
            <person name="Wang Q."/>
            <person name="Zhang B."/>
            <person name="Ji P."/>
            <person name="Sakyi L.B."/>
            <person name="Cui X."/>
            <person name="Yuan T."/>
            <person name="Jiang B."/>
            <person name="Yang W."/>
            <person name="Lam T.T.-Y."/>
            <person name="Chang Q."/>
            <person name="Ding S."/>
            <person name="Wang X."/>
            <person name="Zhu J."/>
            <person name="Ruan X."/>
            <person name="Zhao L."/>
            <person name="Wei J."/>
            <person name="Que T."/>
            <person name="Du C."/>
            <person name="Cheng J."/>
            <person name="Dai P."/>
            <person name="Han X."/>
            <person name="Huang E."/>
            <person name="Gao Y."/>
            <person name="Liu J."/>
            <person name="Shao H."/>
            <person name="Ye R."/>
            <person name="Li L."/>
            <person name="Wei W."/>
            <person name="Wang X."/>
            <person name="Wang C."/>
            <person name="Huo Q."/>
            <person name="Li W."/>
            <person name="Guo W."/>
            <person name="Chen H."/>
            <person name="Chen S."/>
            <person name="Zhou L."/>
            <person name="Zhou L."/>
            <person name="Ni X."/>
            <person name="Tian J."/>
            <person name="Zhou Y."/>
            <person name="Sheng Y."/>
            <person name="Liu T."/>
            <person name="Pan Y."/>
            <person name="Xia L."/>
            <person name="Li J."/>
            <person name="Zhao F."/>
            <person name="Cao W."/>
        </authorList>
    </citation>
    <scope>NUCLEOTIDE SEQUENCE</scope>
    <source>
        <strain evidence="2">Rmic-2018</strain>
        <tissue evidence="2">Larvae</tissue>
    </source>
</reference>
<proteinExistence type="inferred from homology"/>
<sequence>MRHREVPPPTSERQAIHIHHLPLLAGISGWGWVGGGSAGSVLANRLSHDSSNRVLLLEAGGVEDSVTDVPMMASVSHHTNIDWSFVSEPQKGCSFALRDQKIFLLDKLARGEENGEIGIENSAGATDENFKPLVEFYLQA</sequence>
<evidence type="ECO:0000313" key="3">
    <source>
        <dbReference type="Proteomes" id="UP000821866"/>
    </source>
</evidence>
<evidence type="ECO:0000256" key="1">
    <source>
        <dbReference type="ARBA" id="ARBA00010790"/>
    </source>
</evidence>
<dbReference type="Proteomes" id="UP000821866">
    <property type="component" value="Chromosome 1"/>
</dbReference>
<evidence type="ECO:0000313" key="2">
    <source>
        <dbReference type="EMBL" id="KAH8038856.1"/>
    </source>
</evidence>
<dbReference type="InterPro" id="IPR036188">
    <property type="entry name" value="FAD/NAD-bd_sf"/>
</dbReference>